<evidence type="ECO:0000256" key="5">
    <source>
        <dbReference type="ARBA" id="ARBA00022516"/>
    </source>
</evidence>
<dbReference type="InterPro" id="IPR018201">
    <property type="entry name" value="Ketoacyl_synth_AS"/>
</dbReference>
<evidence type="ECO:0000256" key="2">
    <source>
        <dbReference type="ARBA" id="ARBA00008467"/>
    </source>
</evidence>
<evidence type="ECO:0000256" key="15">
    <source>
        <dbReference type="PIRSR" id="PIRSR000447-1"/>
    </source>
</evidence>
<dbReference type="PIRSF" id="PIRSF000447">
    <property type="entry name" value="KAS_II"/>
    <property type="match status" value="1"/>
</dbReference>
<dbReference type="InterPro" id="IPR014031">
    <property type="entry name" value="Ketoacyl_synth_C"/>
</dbReference>
<comment type="catalytic activity">
    <reaction evidence="12 14">
        <text>(9Z)-hexadecenoyl-[ACP] + malonyl-[ACP] + H(+) = 3-oxo-(11Z)-octadecenoyl-[ACP] + holo-[ACP] + CO2</text>
        <dbReference type="Rhea" id="RHEA:55040"/>
        <dbReference type="Rhea" id="RHEA-COMP:9623"/>
        <dbReference type="Rhea" id="RHEA-COMP:9685"/>
        <dbReference type="Rhea" id="RHEA-COMP:10800"/>
        <dbReference type="Rhea" id="RHEA-COMP:14074"/>
        <dbReference type="ChEBI" id="CHEBI:15378"/>
        <dbReference type="ChEBI" id="CHEBI:16526"/>
        <dbReference type="ChEBI" id="CHEBI:64479"/>
        <dbReference type="ChEBI" id="CHEBI:78449"/>
        <dbReference type="ChEBI" id="CHEBI:83989"/>
        <dbReference type="ChEBI" id="CHEBI:138538"/>
        <dbReference type="EC" id="2.3.1.179"/>
    </reaction>
</comment>
<evidence type="ECO:0000259" key="17">
    <source>
        <dbReference type="PROSITE" id="PS52004"/>
    </source>
</evidence>
<keyword evidence="8" id="KW-0443">Lipid metabolism</keyword>
<organism evidence="18 19">
    <name type="scientific">Sulfobacillus thermosulfidooxidans</name>
    <dbReference type="NCBI Taxonomy" id="28034"/>
    <lineage>
        <taxon>Bacteria</taxon>
        <taxon>Bacillati</taxon>
        <taxon>Bacillota</taxon>
        <taxon>Clostridia</taxon>
        <taxon>Eubacteriales</taxon>
        <taxon>Clostridiales Family XVII. Incertae Sedis</taxon>
        <taxon>Sulfobacillus</taxon>
    </lineage>
</organism>
<evidence type="ECO:0000256" key="14">
    <source>
        <dbReference type="PIRNR" id="PIRNR000447"/>
    </source>
</evidence>
<accession>A0A1R0IQK3</accession>
<evidence type="ECO:0000256" key="16">
    <source>
        <dbReference type="RuleBase" id="RU003694"/>
    </source>
</evidence>
<gene>
    <name evidence="18" type="primary">fabF</name>
    <name evidence="18" type="ORF">C7B47_00845</name>
</gene>
<keyword evidence="5 14" id="KW-0444">Lipid biosynthesis</keyword>
<dbReference type="InterPro" id="IPR017568">
    <property type="entry name" value="3-oxoacyl-ACP_synth-2"/>
</dbReference>
<dbReference type="PROSITE" id="PS00606">
    <property type="entry name" value="KS3_1"/>
    <property type="match status" value="1"/>
</dbReference>
<dbReference type="InterPro" id="IPR000794">
    <property type="entry name" value="Beta-ketoacyl_synthase"/>
</dbReference>
<evidence type="ECO:0000256" key="12">
    <source>
        <dbReference type="ARBA" id="ARBA00047318"/>
    </source>
</evidence>
<evidence type="ECO:0000256" key="8">
    <source>
        <dbReference type="ARBA" id="ARBA00023098"/>
    </source>
</evidence>
<dbReference type="InterPro" id="IPR014030">
    <property type="entry name" value="Ketoacyl_synth_N"/>
</dbReference>
<keyword evidence="7" id="KW-0276">Fatty acid metabolism</keyword>
<dbReference type="SUPFAM" id="SSF53901">
    <property type="entry name" value="Thiolase-like"/>
    <property type="match status" value="2"/>
</dbReference>
<name>A0A1R0IQK3_SULTH</name>
<comment type="catalytic activity">
    <reaction evidence="13 14">
        <text>a fatty acyl-[ACP] + malonyl-[ACP] + H(+) = a 3-oxoacyl-[ACP] + holo-[ACP] + CO2</text>
        <dbReference type="Rhea" id="RHEA:22836"/>
        <dbReference type="Rhea" id="RHEA-COMP:9623"/>
        <dbReference type="Rhea" id="RHEA-COMP:9685"/>
        <dbReference type="Rhea" id="RHEA-COMP:9916"/>
        <dbReference type="Rhea" id="RHEA-COMP:14125"/>
        <dbReference type="ChEBI" id="CHEBI:15378"/>
        <dbReference type="ChEBI" id="CHEBI:16526"/>
        <dbReference type="ChEBI" id="CHEBI:64479"/>
        <dbReference type="ChEBI" id="CHEBI:78449"/>
        <dbReference type="ChEBI" id="CHEBI:78776"/>
        <dbReference type="ChEBI" id="CHEBI:138651"/>
    </reaction>
</comment>
<dbReference type="Proteomes" id="UP000242705">
    <property type="component" value="Unassembled WGS sequence"/>
</dbReference>
<dbReference type="CDD" id="cd00834">
    <property type="entry name" value="KAS_I_II"/>
    <property type="match status" value="1"/>
</dbReference>
<evidence type="ECO:0000313" key="19">
    <source>
        <dbReference type="Proteomes" id="UP000242705"/>
    </source>
</evidence>
<evidence type="ECO:0000256" key="3">
    <source>
        <dbReference type="ARBA" id="ARBA00012356"/>
    </source>
</evidence>
<evidence type="ECO:0000256" key="11">
    <source>
        <dbReference type="ARBA" id="ARBA00024006"/>
    </source>
</evidence>
<dbReference type="AlphaFoldDB" id="A0A1R0IQK3"/>
<dbReference type="FunFam" id="3.40.47.10:FF:000009">
    <property type="entry name" value="3-oxoacyl-[acyl-carrier-protein] synthase 2"/>
    <property type="match status" value="1"/>
</dbReference>
<comment type="function">
    <text evidence="11 14">Involved in the type II fatty acid elongation cycle. Catalyzes the elongation of a wide range of acyl-ACP by the addition of two carbons from malonyl-ACP to an acyl acceptor. Can efficiently catalyze the conversion of palmitoleoyl-ACP (cis-hexadec-9-enoyl-ACP) to cis-vaccenoyl-ACP (cis-octadec-11-enoyl-ACP), an essential step in the thermal regulation of fatty acid composition.</text>
</comment>
<dbReference type="Pfam" id="PF00109">
    <property type="entry name" value="ketoacyl-synt"/>
    <property type="match status" value="1"/>
</dbReference>
<comment type="caution">
    <text evidence="18">The sequence shown here is derived from an EMBL/GenBank/DDBJ whole genome shotgun (WGS) entry which is preliminary data.</text>
</comment>
<dbReference type="GO" id="GO:0006633">
    <property type="term" value="P:fatty acid biosynthetic process"/>
    <property type="evidence" value="ECO:0007669"/>
    <property type="project" value="UniProtKB-UniRule"/>
</dbReference>
<dbReference type="GO" id="GO:0005829">
    <property type="term" value="C:cytosol"/>
    <property type="evidence" value="ECO:0007669"/>
    <property type="project" value="TreeGrafter"/>
</dbReference>
<dbReference type="GO" id="GO:0004315">
    <property type="term" value="F:3-oxoacyl-[acyl-carrier-protein] synthase activity"/>
    <property type="evidence" value="ECO:0007669"/>
    <property type="project" value="UniProtKB-UniRule"/>
</dbReference>
<dbReference type="Pfam" id="PF02801">
    <property type="entry name" value="Ketoacyl-synt_C"/>
    <property type="match status" value="1"/>
</dbReference>
<dbReference type="PANTHER" id="PTHR11712:SF336">
    <property type="entry name" value="3-OXOACYL-[ACYL-CARRIER-PROTEIN] SYNTHASE, MITOCHONDRIAL"/>
    <property type="match status" value="1"/>
</dbReference>
<keyword evidence="10 14" id="KW-0012">Acyltransferase</keyword>
<comment type="pathway">
    <text evidence="1 14">Lipid metabolism; fatty acid biosynthesis.</text>
</comment>
<feature type="active site" description="For beta-ketoacyl synthase activity" evidence="15">
    <location>
        <position position="162"/>
    </location>
</feature>
<evidence type="ECO:0000256" key="1">
    <source>
        <dbReference type="ARBA" id="ARBA00005194"/>
    </source>
</evidence>
<dbReference type="PANTHER" id="PTHR11712">
    <property type="entry name" value="POLYKETIDE SYNTHASE-RELATED"/>
    <property type="match status" value="1"/>
</dbReference>
<dbReference type="NCBIfam" id="TIGR03150">
    <property type="entry name" value="fabF"/>
    <property type="match status" value="1"/>
</dbReference>
<keyword evidence="6 14" id="KW-0808">Transferase</keyword>
<dbReference type="Gene3D" id="3.40.47.10">
    <property type="match status" value="2"/>
</dbReference>
<feature type="domain" description="Ketosynthase family 3 (KS3)" evidence="17">
    <location>
        <begin position="3"/>
        <end position="409"/>
    </location>
</feature>
<evidence type="ECO:0000256" key="9">
    <source>
        <dbReference type="ARBA" id="ARBA00023160"/>
    </source>
</evidence>
<dbReference type="SMART" id="SM00825">
    <property type="entry name" value="PKS_KS"/>
    <property type="match status" value="1"/>
</dbReference>
<dbReference type="UniPathway" id="UPA00094"/>
<evidence type="ECO:0000256" key="4">
    <source>
        <dbReference type="ARBA" id="ARBA00014657"/>
    </source>
</evidence>
<dbReference type="NCBIfam" id="NF005589">
    <property type="entry name" value="PRK07314.1"/>
    <property type="match status" value="1"/>
</dbReference>
<keyword evidence="9 14" id="KW-0275">Fatty acid biosynthesis</keyword>
<protein>
    <recommendedName>
        <fullName evidence="4 14">3-oxoacyl-[acyl-carrier-protein] synthase 2</fullName>
        <ecNumber evidence="3 14">2.3.1.179</ecNumber>
    </recommendedName>
</protein>
<evidence type="ECO:0000256" key="6">
    <source>
        <dbReference type="ARBA" id="ARBA00022679"/>
    </source>
</evidence>
<proteinExistence type="inferred from homology"/>
<dbReference type="PROSITE" id="PS52004">
    <property type="entry name" value="KS3_2"/>
    <property type="match status" value="1"/>
</dbReference>
<dbReference type="EC" id="2.3.1.179" evidence="3 14"/>
<dbReference type="InterPro" id="IPR016039">
    <property type="entry name" value="Thiolase-like"/>
</dbReference>
<comment type="similarity">
    <text evidence="2 14 16">Belongs to the thiolase-like superfamily. Beta-ketoacyl-ACP synthases family.</text>
</comment>
<dbReference type="RefSeq" id="WP_076007183.1">
    <property type="nucleotide sequence ID" value="NZ_MDZD01000018.1"/>
</dbReference>
<sequence length="412" mass="43817">MQRERVVVTGMGVISPVGSGLENFWAGLTSGRSAVGPVTRFDASPFSTRIAAEVHDFDPLKYLEKKEIRHMDRFVQLAIGAAQDAYDDAGLSDLDPDRAGVSVGTGIGGMETLTDQHETLLSRGPGRVNPFFIPKMIGNIAGGQVAMRFNLQGPNVTLVTACASSGSALGDAMRAIQFGEADVMLAGGTEAVLLPISFAGFCAMKAMSTRNDDPEHASRPFDQERDGFVMGEGAGFLVLESLTHAKNRGARIYAELIGYGRSADAYHVVEPHPEGRGAAQAMRRAIHDAGIKPEEVDYINAHGTSTMKGDLAETLAIKDVFGEHAYQLAVSSTKSSTGHLLGAAGAVEMIASILALQYQTVPPTVNLDHASPDCDLNYVPNRPQSRDIHVVMSNAFGFGGQNASLIAREYIP</sequence>
<evidence type="ECO:0000256" key="10">
    <source>
        <dbReference type="ARBA" id="ARBA00023315"/>
    </source>
</evidence>
<evidence type="ECO:0000256" key="7">
    <source>
        <dbReference type="ARBA" id="ARBA00022832"/>
    </source>
</evidence>
<evidence type="ECO:0000256" key="13">
    <source>
        <dbReference type="ARBA" id="ARBA00047659"/>
    </source>
</evidence>
<evidence type="ECO:0000313" key="18">
    <source>
        <dbReference type="EMBL" id="PSR29888.1"/>
    </source>
</evidence>
<reference evidence="18 19" key="1">
    <citation type="journal article" date="2014" name="BMC Genomics">
        <title>Comparison of environmental and isolate Sulfobacillus genomes reveals diverse carbon, sulfur, nitrogen, and hydrogen metabolisms.</title>
        <authorList>
            <person name="Justice N.B."/>
            <person name="Norman A."/>
            <person name="Brown C.T."/>
            <person name="Singh A."/>
            <person name="Thomas B.C."/>
            <person name="Banfield J.F."/>
        </authorList>
    </citation>
    <scope>NUCLEOTIDE SEQUENCE [LARGE SCALE GENOMIC DNA]</scope>
    <source>
        <strain evidence="18">AMDSBA5</strain>
    </source>
</reference>
<dbReference type="InterPro" id="IPR020841">
    <property type="entry name" value="PKS_Beta-ketoAc_synthase_dom"/>
</dbReference>
<dbReference type="EMBL" id="PXYX01000001">
    <property type="protein sequence ID" value="PSR29888.1"/>
    <property type="molecule type" value="Genomic_DNA"/>
</dbReference>